<evidence type="ECO:0000313" key="3">
    <source>
        <dbReference type="Proteomes" id="UP001589562"/>
    </source>
</evidence>
<keyword evidence="1" id="KW-0472">Membrane</keyword>
<feature type="transmembrane region" description="Helical" evidence="1">
    <location>
        <begin position="34"/>
        <end position="52"/>
    </location>
</feature>
<keyword evidence="3" id="KW-1185">Reference proteome</keyword>
<evidence type="ECO:0000256" key="1">
    <source>
        <dbReference type="SAM" id="Phobius"/>
    </source>
</evidence>
<sequence>MNIDFGLYIIFMIPLFIAGFQIEKLNQKIKSKKSIYYLDIYCSFIDIIRIMIEDNSNNKMRNISYFGSQMLFIFLIIQKLTRNIYFKIFKREPEFGKFPKYKIDYLYTFSISIGTMILPFIIDSYIFKKF</sequence>
<keyword evidence="1" id="KW-1133">Transmembrane helix</keyword>
<comment type="caution">
    <text evidence="2">The sequence shown here is derived from an EMBL/GenBank/DDBJ whole genome shotgun (WGS) entry which is preliminary data.</text>
</comment>
<feature type="transmembrane region" description="Helical" evidence="1">
    <location>
        <begin position="105"/>
        <end position="127"/>
    </location>
</feature>
<reference evidence="2 3" key="1">
    <citation type="submission" date="2024-09" db="EMBL/GenBank/DDBJ databases">
        <authorList>
            <person name="Sun Q."/>
            <person name="Mori K."/>
        </authorList>
    </citation>
    <scope>NUCLEOTIDE SEQUENCE [LARGE SCALE GENOMIC DNA]</scope>
    <source>
        <strain evidence="2 3">CECT 8365</strain>
    </source>
</reference>
<dbReference type="EMBL" id="JBHMFE010000014">
    <property type="protein sequence ID" value="MFB9109322.1"/>
    <property type="molecule type" value="Genomic_DNA"/>
</dbReference>
<protein>
    <submittedName>
        <fullName evidence="2">Uncharacterized protein</fullName>
    </submittedName>
</protein>
<proteinExistence type="predicted"/>
<dbReference type="Proteomes" id="UP001589562">
    <property type="component" value="Unassembled WGS sequence"/>
</dbReference>
<dbReference type="RefSeq" id="WP_278011766.1">
    <property type="nucleotide sequence ID" value="NZ_CP121112.1"/>
</dbReference>
<evidence type="ECO:0000313" key="2">
    <source>
        <dbReference type="EMBL" id="MFB9109322.1"/>
    </source>
</evidence>
<feature type="transmembrane region" description="Helical" evidence="1">
    <location>
        <begin position="6"/>
        <end position="22"/>
    </location>
</feature>
<accession>A0ABV5HBP4</accession>
<feature type="transmembrane region" description="Helical" evidence="1">
    <location>
        <begin position="64"/>
        <end position="85"/>
    </location>
</feature>
<name>A0ABV5HBP4_9FLAO</name>
<keyword evidence="1" id="KW-0812">Transmembrane</keyword>
<organism evidence="2 3">
    <name type="scientific">Flavobacterium gyeonganense</name>
    <dbReference type="NCBI Taxonomy" id="1310418"/>
    <lineage>
        <taxon>Bacteria</taxon>
        <taxon>Pseudomonadati</taxon>
        <taxon>Bacteroidota</taxon>
        <taxon>Flavobacteriia</taxon>
        <taxon>Flavobacteriales</taxon>
        <taxon>Flavobacteriaceae</taxon>
        <taxon>Flavobacterium</taxon>
    </lineage>
</organism>
<gene>
    <name evidence="2" type="ORF">ACFFVK_12110</name>
</gene>